<dbReference type="SMART" id="SM01372">
    <property type="entry name" value="E2F_TDP"/>
    <property type="match status" value="2"/>
</dbReference>
<dbReference type="RefSeq" id="XP_028257005.1">
    <property type="nucleotide sequence ID" value="XM_028401204.1"/>
</dbReference>
<dbReference type="InterPro" id="IPR015633">
    <property type="entry name" value="E2F"/>
</dbReference>
<dbReference type="RefSeq" id="XP_028257004.1">
    <property type="nucleotide sequence ID" value="XM_028401203.1"/>
</dbReference>
<accession>A0A6P7I9K3</accession>
<evidence type="ECO:0000313" key="15">
    <source>
        <dbReference type="Proteomes" id="UP000515145"/>
    </source>
</evidence>
<sequence length="886" mass="97364">MGPLTTPKKGREVGSVDPWTPTSNLKMLISAASPEIRNREKKLCIDADGTDGLTLTQDSENGEESEKLISRKEKSLGLLCHKFLARYPDYPNPALNNDICLDDVATELNVERRRIYDIMNVLESLHMVSRSAKNRYMWHGRSQLPQTLAILKKVGEEHKYGQQMQQIRQRLLDREFDFDGEEKENEVMADIENREQAQKELFFVELPGVEFKAASVNSRKDKSLRVMSQKFVMLFLVSNPRIVSLDVAAKILIGEDQVVDQDKNKFKTKVRRLYDIANVLRSLKLIEKVHVTEERGRKPAFEWVGPEEFPQVNDLESIAPECLSKKDECPSKKKTVLESRASIDNCAKNLFSSPGAKRNFTRHPSLIKLAKSIHDDRRKINSAPSSPIKSALSDSSNTDVSNKMAQLAAICQIELNQEATTRSEDQNPAVKLQSTTSSTMEPPHATLLTPTQEPEINTKAHISPNCTQLAAQPTGSVAYIPTQCSPLIPVFLSQQQGNGPYAVYLHPSSARPNPLARPQPTSLAVRSMTFEDRTGLSPTGLSTVTSQQVAGLSDVSPMSLKRHHSDSASESSPSKAKRLDPSFKDTSPKLCEILQARLKARHSSQLISRPSPRALHLDPEFVNTPGSAIASQTLEQSLETFLDREDKTTISDSEAGLTPVRALPLTPGHIHTETLVPAGYLIPISQQSLIGYKEIQNSGETNKASTPTYNIYQTPTAGSRPAPAQEITPTSLRVNRPAAAVTASPITTQQTHHLHSPSPAILNFTLQNLGLIPGSSPGNAFATPQTPERANTLPSPLTLQQRGMVFIRPVSPVPVQQTVSPHPVALISLQQPLLTTPKGTSLPGHSFFHTPVPLSPLAAVITTSGHQAAKTVYIPQRKLDVATEDS</sequence>
<keyword evidence="4 12" id="KW-0805">Transcription regulation</keyword>
<dbReference type="GO" id="GO:0000981">
    <property type="term" value="F:DNA-binding transcription factor activity, RNA polymerase II-specific"/>
    <property type="evidence" value="ECO:0007669"/>
    <property type="project" value="TreeGrafter"/>
</dbReference>
<proteinExistence type="inferred from homology"/>
<protein>
    <recommendedName>
        <fullName evidence="10">Transcription factor E2F8</fullName>
    </recommendedName>
</protein>
<feature type="region of interest" description="Disordered" evidence="13">
    <location>
        <begin position="419"/>
        <end position="448"/>
    </location>
</feature>
<evidence type="ECO:0000256" key="8">
    <source>
        <dbReference type="ARBA" id="ARBA00023242"/>
    </source>
</evidence>
<dbReference type="CTD" id="79733"/>
<keyword evidence="9" id="KW-0131">Cell cycle</keyword>
<evidence type="ECO:0000256" key="4">
    <source>
        <dbReference type="ARBA" id="ARBA00023015"/>
    </source>
</evidence>
<dbReference type="GO" id="GO:0008045">
    <property type="term" value="P:motor neuron axon guidance"/>
    <property type="evidence" value="ECO:0007669"/>
    <property type="project" value="UniProtKB-ARBA"/>
</dbReference>
<keyword evidence="3" id="KW-0678">Repressor</keyword>
<gene>
    <name evidence="16 17" type="primary">e2f8</name>
</gene>
<evidence type="ECO:0000256" key="7">
    <source>
        <dbReference type="ARBA" id="ARBA00023163"/>
    </source>
</evidence>
<dbReference type="InterPro" id="IPR003316">
    <property type="entry name" value="E2F_WHTH_DNA-bd_dom"/>
</dbReference>
<keyword evidence="6" id="KW-0010">Activator</keyword>
<evidence type="ECO:0000313" key="17">
    <source>
        <dbReference type="RefSeq" id="XP_028257005.1"/>
    </source>
</evidence>
<dbReference type="GeneID" id="114432995"/>
<feature type="domain" description="E2F/DP family winged-helix DNA-binding" evidence="14">
    <location>
        <begin position="219"/>
        <end position="305"/>
    </location>
</feature>
<dbReference type="Gene3D" id="1.10.10.10">
    <property type="entry name" value="Winged helix-like DNA-binding domain superfamily/Winged helix DNA-binding domain"/>
    <property type="match status" value="2"/>
</dbReference>
<evidence type="ECO:0000256" key="3">
    <source>
        <dbReference type="ARBA" id="ARBA00022491"/>
    </source>
</evidence>
<keyword evidence="15" id="KW-1185">Reference proteome</keyword>
<keyword evidence="7 12" id="KW-0804">Transcription</keyword>
<feature type="region of interest" description="Disordered" evidence="13">
    <location>
        <begin position="377"/>
        <end position="398"/>
    </location>
</feature>
<comment type="subcellular location">
    <subcellularLocation>
        <location evidence="1 12">Nucleus</location>
    </subcellularLocation>
</comment>
<dbReference type="FunFam" id="1.10.10.10:FF:000100">
    <property type="entry name" value="E2F transcription factor 8"/>
    <property type="match status" value="1"/>
</dbReference>
<comment type="similarity">
    <text evidence="2 12">Belongs to the E2F/DP family.</text>
</comment>
<comment type="function">
    <text evidence="11">Atypical E2F transcription factor that participates in various processes such as angiogenesis and polyploidization of specialized cells. Mainly acts as a transcription repressor that binds DNA independently of DP proteins and specifically recognizes the E2 recognition site 5'-TTTC[CG]CGC-3'. Directly represses transcription of classical E2F transcription factors such as e2f1. Acts as a regulator of S-phase by recognizing and binding the E2-related site 5'-TTCCCGCC-3' and mediating repression of G1/S-regulated genes. Acts as a promoter of sprouting angiogenesis, possibly by acting as a transcription activator and promoting expression of vegfa.</text>
</comment>
<evidence type="ECO:0000256" key="13">
    <source>
        <dbReference type="SAM" id="MobiDB-lite"/>
    </source>
</evidence>
<evidence type="ECO:0000256" key="12">
    <source>
        <dbReference type="RuleBase" id="RU003796"/>
    </source>
</evidence>
<reference evidence="16 17" key="1">
    <citation type="submission" date="2025-04" db="UniProtKB">
        <authorList>
            <consortium name="RefSeq"/>
        </authorList>
    </citation>
    <scope>IDENTIFICATION</scope>
</reference>
<evidence type="ECO:0000256" key="6">
    <source>
        <dbReference type="ARBA" id="ARBA00023159"/>
    </source>
</evidence>
<evidence type="ECO:0000256" key="11">
    <source>
        <dbReference type="ARBA" id="ARBA00058973"/>
    </source>
</evidence>
<evidence type="ECO:0000256" key="2">
    <source>
        <dbReference type="ARBA" id="ARBA00010940"/>
    </source>
</evidence>
<dbReference type="GO" id="GO:0000978">
    <property type="term" value="F:RNA polymerase II cis-regulatory region sequence-specific DNA binding"/>
    <property type="evidence" value="ECO:0007669"/>
    <property type="project" value="InterPro"/>
</dbReference>
<evidence type="ECO:0000259" key="14">
    <source>
        <dbReference type="SMART" id="SM01372"/>
    </source>
</evidence>
<dbReference type="PANTHER" id="PTHR12081">
    <property type="entry name" value="TRANSCRIPTION FACTOR E2F"/>
    <property type="match status" value="1"/>
</dbReference>
<evidence type="ECO:0000256" key="9">
    <source>
        <dbReference type="ARBA" id="ARBA00023306"/>
    </source>
</evidence>
<dbReference type="GO" id="GO:0090575">
    <property type="term" value="C:RNA polymerase II transcription regulator complex"/>
    <property type="evidence" value="ECO:0007669"/>
    <property type="project" value="TreeGrafter"/>
</dbReference>
<dbReference type="InterPro" id="IPR036388">
    <property type="entry name" value="WH-like_DNA-bd_sf"/>
</dbReference>
<keyword evidence="5 12" id="KW-0238">DNA-binding</keyword>
<feature type="compositionally biased region" description="Polar residues" evidence="13">
    <location>
        <begin position="382"/>
        <end position="398"/>
    </location>
</feature>
<dbReference type="OrthoDB" id="5318at2759"/>
<evidence type="ECO:0000313" key="16">
    <source>
        <dbReference type="RefSeq" id="XP_028257004.1"/>
    </source>
</evidence>
<dbReference type="SUPFAM" id="SSF46785">
    <property type="entry name" value="Winged helix' DNA-binding domain"/>
    <property type="match status" value="2"/>
</dbReference>
<feature type="region of interest" description="Disordered" evidence="13">
    <location>
        <begin position="557"/>
        <end position="583"/>
    </location>
</feature>
<evidence type="ECO:0000256" key="10">
    <source>
        <dbReference type="ARBA" id="ARBA00039673"/>
    </source>
</evidence>
<dbReference type="GO" id="GO:0002040">
    <property type="term" value="P:sprouting angiogenesis"/>
    <property type="evidence" value="ECO:0007669"/>
    <property type="project" value="UniProtKB-ARBA"/>
</dbReference>
<evidence type="ECO:0000256" key="1">
    <source>
        <dbReference type="ARBA" id="ARBA00004123"/>
    </source>
</evidence>
<dbReference type="PANTHER" id="PTHR12081:SF40">
    <property type="entry name" value="TRANSCRIPTION FACTOR E2F8"/>
    <property type="match status" value="1"/>
</dbReference>
<keyword evidence="8 12" id="KW-0539">Nucleus</keyword>
<dbReference type="Pfam" id="PF02319">
    <property type="entry name" value="WHD_E2F_TDP"/>
    <property type="match status" value="2"/>
</dbReference>
<feature type="domain" description="E2F/DP family winged-helix DNA-binding" evidence="14">
    <location>
        <begin position="71"/>
        <end position="140"/>
    </location>
</feature>
<organism evidence="15 16">
    <name type="scientific">Parambassis ranga</name>
    <name type="common">Indian glassy fish</name>
    <dbReference type="NCBI Taxonomy" id="210632"/>
    <lineage>
        <taxon>Eukaryota</taxon>
        <taxon>Metazoa</taxon>
        <taxon>Chordata</taxon>
        <taxon>Craniata</taxon>
        <taxon>Vertebrata</taxon>
        <taxon>Euteleostomi</taxon>
        <taxon>Actinopterygii</taxon>
        <taxon>Neopterygii</taxon>
        <taxon>Teleostei</taxon>
        <taxon>Neoteleostei</taxon>
        <taxon>Acanthomorphata</taxon>
        <taxon>Ovalentaria</taxon>
        <taxon>Ambassidae</taxon>
        <taxon>Parambassis</taxon>
    </lineage>
</organism>
<dbReference type="GO" id="GO:0001946">
    <property type="term" value="P:lymphangiogenesis"/>
    <property type="evidence" value="ECO:0007669"/>
    <property type="project" value="UniProtKB-ARBA"/>
</dbReference>
<evidence type="ECO:0000256" key="5">
    <source>
        <dbReference type="ARBA" id="ARBA00023125"/>
    </source>
</evidence>
<dbReference type="Proteomes" id="UP000515145">
    <property type="component" value="Chromosome 3"/>
</dbReference>
<name>A0A6P7I9K3_9TELE</name>
<dbReference type="InterPro" id="IPR036390">
    <property type="entry name" value="WH_DNA-bd_sf"/>
</dbReference>
<dbReference type="AlphaFoldDB" id="A0A6P7I9K3"/>
<dbReference type="GO" id="GO:0045892">
    <property type="term" value="P:negative regulation of DNA-templated transcription"/>
    <property type="evidence" value="ECO:0007669"/>
    <property type="project" value="UniProtKB-ARBA"/>
</dbReference>
<dbReference type="FunFam" id="1.10.10.10:FF:000073">
    <property type="entry name" value="E2F transcription factor 8"/>
    <property type="match status" value="1"/>
</dbReference>
<dbReference type="GO" id="GO:0045944">
    <property type="term" value="P:positive regulation of transcription by RNA polymerase II"/>
    <property type="evidence" value="ECO:0007669"/>
    <property type="project" value="UniProtKB-ARBA"/>
</dbReference>